<gene>
    <name evidence="3" type="ORF">O181_082129</name>
</gene>
<keyword evidence="2" id="KW-0732">Signal</keyword>
<evidence type="ECO:0008006" key="5">
    <source>
        <dbReference type="Google" id="ProtNLM"/>
    </source>
</evidence>
<name>A0A9Q3FNN2_9BASI</name>
<accession>A0A9Q3FNN2</accession>
<reference evidence="3" key="1">
    <citation type="submission" date="2021-03" db="EMBL/GenBank/DDBJ databases">
        <title>Draft genome sequence of rust myrtle Austropuccinia psidii MF-1, a brazilian biotype.</title>
        <authorList>
            <person name="Quecine M.C."/>
            <person name="Pachon D.M.R."/>
            <person name="Bonatelli M.L."/>
            <person name="Correr F.H."/>
            <person name="Franceschini L.M."/>
            <person name="Leite T.F."/>
            <person name="Margarido G.R.A."/>
            <person name="Almeida C.A."/>
            <person name="Ferrarezi J.A."/>
            <person name="Labate C.A."/>
        </authorList>
    </citation>
    <scope>NUCLEOTIDE SEQUENCE</scope>
    <source>
        <strain evidence="3">MF-1</strain>
    </source>
</reference>
<evidence type="ECO:0000256" key="1">
    <source>
        <dbReference type="SAM" id="MobiDB-lite"/>
    </source>
</evidence>
<dbReference type="AlphaFoldDB" id="A0A9Q3FNN2"/>
<dbReference type="EMBL" id="AVOT02047133">
    <property type="protein sequence ID" value="MBW0542414.1"/>
    <property type="molecule type" value="Genomic_DNA"/>
</dbReference>
<evidence type="ECO:0000256" key="2">
    <source>
        <dbReference type="SAM" id="SignalP"/>
    </source>
</evidence>
<feature type="compositionally biased region" description="Basic and acidic residues" evidence="1">
    <location>
        <begin position="88"/>
        <end position="114"/>
    </location>
</feature>
<feature type="region of interest" description="Disordered" evidence="1">
    <location>
        <begin position="28"/>
        <end position="232"/>
    </location>
</feature>
<comment type="caution">
    <text evidence="3">The sequence shown here is derived from an EMBL/GenBank/DDBJ whole genome shotgun (WGS) entry which is preliminary data.</text>
</comment>
<organism evidence="3 4">
    <name type="scientific">Austropuccinia psidii MF-1</name>
    <dbReference type="NCBI Taxonomy" id="1389203"/>
    <lineage>
        <taxon>Eukaryota</taxon>
        <taxon>Fungi</taxon>
        <taxon>Dikarya</taxon>
        <taxon>Basidiomycota</taxon>
        <taxon>Pucciniomycotina</taxon>
        <taxon>Pucciniomycetes</taxon>
        <taxon>Pucciniales</taxon>
        <taxon>Sphaerophragmiaceae</taxon>
        <taxon>Austropuccinia</taxon>
    </lineage>
</organism>
<evidence type="ECO:0000313" key="3">
    <source>
        <dbReference type="EMBL" id="MBW0542414.1"/>
    </source>
</evidence>
<feature type="compositionally biased region" description="Basic and acidic residues" evidence="1">
    <location>
        <begin position="148"/>
        <end position="196"/>
    </location>
</feature>
<sequence length="232" mass="25601">MIKSNLLIVAAAFAVFPSLVFPGYVPDLKPAPQPIHSAPTPSHTDKHVTQEQKYSDPSPKPPKDDLSAHNEKYYLPSNSKPSNLNDPLPKEETPAKKYSNDPEHKPDVKHDEPAKVAPTPSDPKYGSPKHEKPAKHEPKPTDPKYGAHKPEHPGKNDPKPTEPKYGSPKHEELVKSDPKTSNHDAALPKHDQHRPTEPNYGSPAPNQPEKQEAPKEEKPGKSYAKPITAVYA</sequence>
<feature type="compositionally biased region" description="Basic and acidic residues" evidence="1">
    <location>
        <begin position="61"/>
        <end position="72"/>
    </location>
</feature>
<feature type="compositionally biased region" description="Basic and acidic residues" evidence="1">
    <location>
        <begin position="43"/>
        <end position="54"/>
    </location>
</feature>
<keyword evidence="4" id="KW-1185">Reference proteome</keyword>
<evidence type="ECO:0000313" key="4">
    <source>
        <dbReference type="Proteomes" id="UP000765509"/>
    </source>
</evidence>
<protein>
    <recommendedName>
        <fullName evidence="5">Early nodulin-75-like</fullName>
    </recommendedName>
</protein>
<feature type="signal peptide" evidence="2">
    <location>
        <begin position="1"/>
        <end position="22"/>
    </location>
</feature>
<dbReference type="Proteomes" id="UP000765509">
    <property type="component" value="Unassembled WGS sequence"/>
</dbReference>
<feature type="compositionally biased region" description="Basic and acidic residues" evidence="1">
    <location>
        <begin position="128"/>
        <end position="142"/>
    </location>
</feature>
<feature type="compositionally biased region" description="Polar residues" evidence="1">
    <location>
        <begin position="76"/>
        <end position="85"/>
    </location>
</feature>
<feature type="compositionally biased region" description="Basic and acidic residues" evidence="1">
    <location>
        <begin position="209"/>
        <end position="220"/>
    </location>
</feature>
<feature type="chain" id="PRO_5040328219" description="Early nodulin-75-like" evidence="2">
    <location>
        <begin position="23"/>
        <end position="232"/>
    </location>
</feature>
<proteinExistence type="predicted"/>